<sequence length="68" mass="7905">MRKKRKKLTRKESLQRSVLADYVNKLYKVNKKFENVSIPYNEINNAVENLSVMALIIGYGYDIQIAIA</sequence>
<organism evidence="1 2">
    <name type="scientific">Pedobacter cryoconitis</name>
    <dbReference type="NCBI Taxonomy" id="188932"/>
    <lineage>
        <taxon>Bacteria</taxon>
        <taxon>Pseudomonadati</taxon>
        <taxon>Bacteroidota</taxon>
        <taxon>Sphingobacteriia</taxon>
        <taxon>Sphingobacteriales</taxon>
        <taxon>Sphingobacteriaceae</taxon>
        <taxon>Pedobacter</taxon>
    </lineage>
</organism>
<evidence type="ECO:0000313" key="2">
    <source>
        <dbReference type="Proteomes" id="UP000249754"/>
    </source>
</evidence>
<dbReference type="Proteomes" id="UP000249754">
    <property type="component" value="Unassembled WGS sequence"/>
</dbReference>
<gene>
    <name evidence="1" type="ORF">LY11_03179</name>
</gene>
<dbReference type="AlphaFoldDB" id="A0A327SK64"/>
<protein>
    <submittedName>
        <fullName evidence="1">Uncharacterized protein</fullName>
    </submittedName>
</protein>
<comment type="caution">
    <text evidence="1">The sequence shown here is derived from an EMBL/GenBank/DDBJ whole genome shotgun (WGS) entry which is preliminary data.</text>
</comment>
<name>A0A327SK64_9SPHI</name>
<dbReference type="EMBL" id="QLLR01000016">
    <property type="protein sequence ID" value="RAJ28905.1"/>
    <property type="molecule type" value="Genomic_DNA"/>
</dbReference>
<accession>A0A327SK64</accession>
<proteinExistence type="predicted"/>
<dbReference type="RefSeq" id="WP_111634613.1">
    <property type="nucleotide sequence ID" value="NZ_QLLR01000016.1"/>
</dbReference>
<evidence type="ECO:0000313" key="1">
    <source>
        <dbReference type="EMBL" id="RAJ28905.1"/>
    </source>
</evidence>
<reference evidence="1 2" key="1">
    <citation type="submission" date="2018-06" db="EMBL/GenBank/DDBJ databases">
        <title>Genomic Encyclopedia of Archaeal and Bacterial Type Strains, Phase II (KMG-II): from individual species to whole genera.</title>
        <authorList>
            <person name="Goeker M."/>
        </authorList>
    </citation>
    <scope>NUCLEOTIDE SEQUENCE [LARGE SCALE GENOMIC DNA]</scope>
    <source>
        <strain evidence="1 2">DSM 14825</strain>
    </source>
</reference>